<sequence>MSKQQQKMPNNNALAEKHQIHIDKIHQDYSEKIKEMKETHQNLFDKYKEQQKEEINNFKRKLKEEKEQEINSIQRSHENVLKRYKNDLFSCRKELKETQDKLADAFWGDNENIMEINKNGSDKACCSNVGSKVDAPTQTDCEKKKKRSRGKHLGRRERNSNKFMNGKKDGQGKK</sequence>
<reference evidence="3 4" key="1">
    <citation type="submission" date="2020-08" db="EMBL/GenBank/DDBJ databases">
        <authorList>
            <person name="Koutsovoulos G."/>
            <person name="Danchin GJ E."/>
        </authorList>
    </citation>
    <scope>NUCLEOTIDE SEQUENCE [LARGE SCALE GENOMIC DNA]</scope>
</reference>
<feature type="compositionally biased region" description="Polar residues" evidence="2">
    <location>
        <begin position="1"/>
        <end position="13"/>
    </location>
</feature>
<feature type="coiled-coil region" evidence="1">
    <location>
        <begin position="26"/>
        <end position="101"/>
    </location>
</feature>
<accession>A0A6V7X7B4</accession>
<proteinExistence type="predicted"/>
<dbReference type="AlphaFoldDB" id="A0A6V7X7B4"/>
<dbReference type="EMBL" id="CAJEWN010001190">
    <property type="protein sequence ID" value="CAD2195231.1"/>
    <property type="molecule type" value="Genomic_DNA"/>
</dbReference>
<dbReference type="Proteomes" id="UP000580250">
    <property type="component" value="Unassembled WGS sequence"/>
</dbReference>
<feature type="compositionally biased region" description="Basic and acidic residues" evidence="2">
    <location>
        <begin position="156"/>
        <end position="174"/>
    </location>
</feature>
<keyword evidence="1" id="KW-0175">Coiled coil</keyword>
<organism evidence="3 4">
    <name type="scientific">Meloidogyne enterolobii</name>
    <name type="common">Root-knot nematode worm</name>
    <name type="synonym">Meloidogyne mayaguensis</name>
    <dbReference type="NCBI Taxonomy" id="390850"/>
    <lineage>
        <taxon>Eukaryota</taxon>
        <taxon>Metazoa</taxon>
        <taxon>Ecdysozoa</taxon>
        <taxon>Nematoda</taxon>
        <taxon>Chromadorea</taxon>
        <taxon>Rhabditida</taxon>
        <taxon>Tylenchina</taxon>
        <taxon>Tylenchomorpha</taxon>
        <taxon>Tylenchoidea</taxon>
        <taxon>Meloidogynidae</taxon>
        <taxon>Meloidogyninae</taxon>
        <taxon>Meloidogyne</taxon>
    </lineage>
</organism>
<evidence type="ECO:0000256" key="2">
    <source>
        <dbReference type="SAM" id="MobiDB-lite"/>
    </source>
</evidence>
<evidence type="ECO:0000313" key="4">
    <source>
        <dbReference type="Proteomes" id="UP000580250"/>
    </source>
</evidence>
<name>A0A6V7X7B4_MELEN</name>
<gene>
    <name evidence="3" type="ORF">MENT_LOCUS48301</name>
</gene>
<comment type="caution">
    <text evidence="3">The sequence shown here is derived from an EMBL/GenBank/DDBJ whole genome shotgun (WGS) entry which is preliminary data.</text>
</comment>
<feature type="compositionally biased region" description="Basic residues" evidence="2">
    <location>
        <begin position="144"/>
        <end position="155"/>
    </location>
</feature>
<evidence type="ECO:0000256" key="1">
    <source>
        <dbReference type="SAM" id="Coils"/>
    </source>
</evidence>
<feature type="region of interest" description="Disordered" evidence="2">
    <location>
        <begin position="127"/>
        <end position="174"/>
    </location>
</feature>
<protein>
    <submittedName>
        <fullName evidence="3">Uncharacterized protein</fullName>
    </submittedName>
</protein>
<feature type="region of interest" description="Disordered" evidence="2">
    <location>
        <begin position="1"/>
        <end position="20"/>
    </location>
</feature>
<evidence type="ECO:0000313" key="3">
    <source>
        <dbReference type="EMBL" id="CAD2195231.1"/>
    </source>
</evidence>